<reference evidence="4 5" key="1">
    <citation type="journal article" date="2020" name="IScience">
        <title>Genome Sequencing of the Endangered Kingdonia uniflora (Circaeasteraceae, Ranunculales) Reveals Potential Mechanisms of Evolutionary Specialization.</title>
        <authorList>
            <person name="Sun Y."/>
            <person name="Deng T."/>
            <person name="Zhang A."/>
            <person name="Moore M.J."/>
            <person name="Landis J.B."/>
            <person name="Lin N."/>
            <person name="Zhang H."/>
            <person name="Zhang X."/>
            <person name="Huang J."/>
            <person name="Zhang X."/>
            <person name="Sun H."/>
            <person name="Wang H."/>
        </authorList>
    </citation>
    <scope>NUCLEOTIDE SEQUENCE [LARGE SCALE GENOMIC DNA]</scope>
    <source>
        <strain evidence="4">TB1705</strain>
        <tissue evidence="4">Leaf</tissue>
    </source>
</reference>
<name>A0A7J7MUZ0_9MAGN</name>
<feature type="non-terminal residue" evidence="4">
    <location>
        <position position="95"/>
    </location>
</feature>
<keyword evidence="2" id="KW-0805">Transcription regulation</keyword>
<dbReference type="PANTHER" id="PTHR13068:SF173">
    <property type="entry name" value="EMB|CAB62602.1"/>
    <property type="match status" value="1"/>
</dbReference>
<dbReference type="InterPro" id="IPR038538">
    <property type="entry name" value="MTERF_sf"/>
</dbReference>
<accession>A0A7J7MUZ0</accession>
<keyword evidence="2" id="KW-0806">Transcription termination</keyword>
<evidence type="ECO:0000256" key="2">
    <source>
        <dbReference type="ARBA" id="ARBA00022472"/>
    </source>
</evidence>
<keyword evidence="5" id="KW-1185">Reference proteome</keyword>
<dbReference type="OrthoDB" id="985989at2759"/>
<keyword evidence="2" id="KW-0804">Transcription</keyword>
<evidence type="ECO:0000313" key="4">
    <source>
        <dbReference type="EMBL" id="KAF6158600.1"/>
    </source>
</evidence>
<evidence type="ECO:0000256" key="1">
    <source>
        <dbReference type="ARBA" id="ARBA00007692"/>
    </source>
</evidence>
<dbReference type="Proteomes" id="UP000541444">
    <property type="component" value="Unassembled WGS sequence"/>
</dbReference>
<gene>
    <name evidence="4" type="ORF">GIB67_040114</name>
</gene>
<dbReference type="EMBL" id="JACGCM010001219">
    <property type="protein sequence ID" value="KAF6158600.1"/>
    <property type="molecule type" value="Genomic_DNA"/>
</dbReference>
<comment type="caution">
    <text evidence="4">The sequence shown here is derived from an EMBL/GenBank/DDBJ whole genome shotgun (WGS) entry which is preliminary data.</text>
</comment>
<comment type="similarity">
    <text evidence="1">Belongs to the mTERF family.</text>
</comment>
<protein>
    <submittedName>
        <fullName evidence="4">Uncharacterized protein</fullName>
    </submittedName>
</protein>
<dbReference type="PANTHER" id="PTHR13068">
    <property type="entry name" value="CGI-12 PROTEIN-RELATED"/>
    <property type="match status" value="1"/>
</dbReference>
<dbReference type="GO" id="GO:0003676">
    <property type="term" value="F:nucleic acid binding"/>
    <property type="evidence" value="ECO:0007669"/>
    <property type="project" value="InterPro"/>
</dbReference>
<dbReference type="Gene3D" id="1.25.70.10">
    <property type="entry name" value="Transcription termination factor 3, mitochondrial"/>
    <property type="match status" value="1"/>
</dbReference>
<sequence length="95" mass="11097">MLRQCGFSDQQITQYLLNQPRVFMQKLERFKNIVARADVFGVRRDSQLFIGAVQGLGCMNKASIEAKFELYKSYGWYELDIISAFRKFPSILEFS</sequence>
<dbReference type="AlphaFoldDB" id="A0A7J7MUZ0"/>
<evidence type="ECO:0000256" key="3">
    <source>
        <dbReference type="ARBA" id="ARBA00022946"/>
    </source>
</evidence>
<dbReference type="GO" id="GO:0006353">
    <property type="term" value="P:DNA-templated transcription termination"/>
    <property type="evidence" value="ECO:0007669"/>
    <property type="project" value="UniProtKB-KW"/>
</dbReference>
<proteinExistence type="inferred from homology"/>
<organism evidence="4 5">
    <name type="scientific">Kingdonia uniflora</name>
    <dbReference type="NCBI Taxonomy" id="39325"/>
    <lineage>
        <taxon>Eukaryota</taxon>
        <taxon>Viridiplantae</taxon>
        <taxon>Streptophyta</taxon>
        <taxon>Embryophyta</taxon>
        <taxon>Tracheophyta</taxon>
        <taxon>Spermatophyta</taxon>
        <taxon>Magnoliopsida</taxon>
        <taxon>Ranunculales</taxon>
        <taxon>Circaeasteraceae</taxon>
        <taxon>Kingdonia</taxon>
    </lineage>
</organism>
<keyword evidence="3" id="KW-0809">Transit peptide</keyword>
<evidence type="ECO:0000313" key="5">
    <source>
        <dbReference type="Proteomes" id="UP000541444"/>
    </source>
</evidence>
<dbReference type="InterPro" id="IPR003690">
    <property type="entry name" value="MTERF"/>
</dbReference>